<reference evidence="3" key="1">
    <citation type="journal article" date="2018" name="Nat. Microbiol.">
        <title>Leveraging single-cell genomics to expand the fungal tree of life.</title>
        <authorList>
            <person name="Ahrendt S.R."/>
            <person name="Quandt C.A."/>
            <person name="Ciobanu D."/>
            <person name="Clum A."/>
            <person name="Salamov A."/>
            <person name="Andreopoulos B."/>
            <person name="Cheng J.F."/>
            <person name="Woyke T."/>
            <person name="Pelin A."/>
            <person name="Henrissat B."/>
            <person name="Reynolds N.K."/>
            <person name="Benny G.L."/>
            <person name="Smith M.E."/>
            <person name="James T.Y."/>
            <person name="Grigoriev I.V."/>
        </authorList>
    </citation>
    <scope>NUCLEOTIDE SEQUENCE [LARGE SCALE GENOMIC DNA]</scope>
</reference>
<evidence type="ECO:0000313" key="2">
    <source>
        <dbReference type="EMBL" id="RKP11334.1"/>
    </source>
</evidence>
<keyword evidence="3" id="KW-1185">Reference proteome</keyword>
<name>A0A4P9XYA1_9FUNG</name>
<evidence type="ECO:0000313" key="3">
    <source>
        <dbReference type="Proteomes" id="UP000267251"/>
    </source>
</evidence>
<evidence type="ECO:0000256" key="1">
    <source>
        <dbReference type="SAM" id="MobiDB-lite"/>
    </source>
</evidence>
<proteinExistence type="predicted"/>
<feature type="region of interest" description="Disordered" evidence="1">
    <location>
        <begin position="1"/>
        <end position="81"/>
    </location>
</feature>
<feature type="compositionally biased region" description="Low complexity" evidence="1">
    <location>
        <begin position="38"/>
        <end position="54"/>
    </location>
</feature>
<dbReference type="AlphaFoldDB" id="A0A4P9XYA1"/>
<dbReference type="EMBL" id="KZ989001">
    <property type="protein sequence ID" value="RKP11334.1"/>
    <property type="molecule type" value="Genomic_DNA"/>
</dbReference>
<feature type="non-terminal residue" evidence="2">
    <location>
        <position position="1"/>
    </location>
</feature>
<sequence>AEEEKLRLAIDTARSRALGSATTSDIPGESEPPPLPASSPISSQTLSSSQIPTLPHELDRGNRSRSHTGRTGTEETDLAQTDEGMIGIEKIDVEMIDIVKAVIEMIGTMRIDIGMIVASSVETQDSVRAHCICDPAPQLNMNPTERKDVHPIASVAILLGPDPGQSPRPPAKTLTAGMRQVETGLYQH</sequence>
<accession>A0A4P9XYA1</accession>
<organism evidence="2 3">
    <name type="scientific">Piptocephalis cylindrospora</name>
    <dbReference type="NCBI Taxonomy" id="1907219"/>
    <lineage>
        <taxon>Eukaryota</taxon>
        <taxon>Fungi</taxon>
        <taxon>Fungi incertae sedis</taxon>
        <taxon>Zoopagomycota</taxon>
        <taxon>Zoopagomycotina</taxon>
        <taxon>Zoopagomycetes</taxon>
        <taxon>Zoopagales</taxon>
        <taxon>Piptocephalidaceae</taxon>
        <taxon>Piptocephalis</taxon>
    </lineage>
</organism>
<protein>
    <submittedName>
        <fullName evidence="2">Uncharacterized protein</fullName>
    </submittedName>
</protein>
<gene>
    <name evidence="2" type="ORF">BJ684DRAFT_18062</name>
</gene>
<dbReference type="Proteomes" id="UP000267251">
    <property type="component" value="Unassembled WGS sequence"/>
</dbReference>